<dbReference type="InterPro" id="IPR022880">
    <property type="entry name" value="DNApol_IV"/>
</dbReference>
<evidence type="ECO:0000256" key="3">
    <source>
        <dbReference type="ARBA" id="ARBA00049244"/>
    </source>
</evidence>
<dbReference type="SUPFAM" id="SSF100879">
    <property type="entry name" value="Lesion bypass DNA polymerase (Y-family), little finger domain"/>
    <property type="match status" value="1"/>
</dbReference>
<comment type="subcellular location">
    <subcellularLocation>
        <location evidence="4">Cytoplasm</location>
    </subcellularLocation>
</comment>
<feature type="region of interest" description="Disordered" evidence="5">
    <location>
        <begin position="239"/>
        <end position="260"/>
    </location>
</feature>
<proteinExistence type="inferred from homology"/>
<dbReference type="InterPro" id="IPR036775">
    <property type="entry name" value="DNA_pol_Y-fam_lit_finger_sf"/>
</dbReference>
<dbReference type="EMBL" id="QTUA01000001">
    <property type="protein sequence ID" value="REF31413.1"/>
    <property type="molecule type" value="Genomic_DNA"/>
</dbReference>
<organism evidence="7 8">
    <name type="scientific">Calidifontibacter indicus</name>
    <dbReference type="NCBI Taxonomy" id="419650"/>
    <lineage>
        <taxon>Bacteria</taxon>
        <taxon>Bacillati</taxon>
        <taxon>Actinomycetota</taxon>
        <taxon>Actinomycetes</taxon>
        <taxon>Micrococcales</taxon>
        <taxon>Dermacoccaceae</taxon>
        <taxon>Calidifontibacter</taxon>
    </lineage>
</organism>
<comment type="cofactor">
    <cofactor evidence="4">
        <name>Mg(2+)</name>
        <dbReference type="ChEBI" id="CHEBI:18420"/>
    </cofactor>
    <text evidence="4">Binds 2 magnesium ions per subunit.</text>
</comment>
<dbReference type="PANTHER" id="PTHR11076">
    <property type="entry name" value="DNA REPAIR POLYMERASE UMUC / TRANSFERASE FAMILY MEMBER"/>
    <property type="match status" value="1"/>
</dbReference>
<feature type="binding site" evidence="4">
    <location>
        <position position="18"/>
    </location>
    <ligand>
        <name>Mg(2+)</name>
        <dbReference type="ChEBI" id="CHEBI:18420"/>
    </ligand>
</feature>
<keyword evidence="8" id="KW-1185">Reference proteome</keyword>
<dbReference type="NCBIfam" id="NF002677">
    <property type="entry name" value="PRK02406.1"/>
    <property type="match status" value="1"/>
</dbReference>
<dbReference type="Proteomes" id="UP000256253">
    <property type="component" value="Unassembled WGS sequence"/>
</dbReference>
<evidence type="ECO:0000259" key="6">
    <source>
        <dbReference type="PROSITE" id="PS50173"/>
    </source>
</evidence>
<feature type="compositionally biased region" description="Basic and acidic residues" evidence="5">
    <location>
        <begin position="402"/>
        <end position="414"/>
    </location>
</feature>
<keyword evidence="4" id="KW-0234">DNA repair</keyword>
<dbReference type="Gene3D" id="1.10.150.20">
    <property type="entry name" value="5' to 3' exonuclease, C-terminal subdomain"/>
    <property type="match status" value="1"/>
</dbReference>
<dbReference type="InterPro" id="IPR050116">
    <property type="entry name" value="DNA_polymerase-Y"/>
</dbReference>
<dbReference type="PROSITE" id="PS50173">
    <property type="entry name" value="UMUC"/>
    <property type="match status" value="1"/>
</dbReference>
<dbReference type="Gene3D" id="3.30.1490.100">
    <property type="entry name" value="DNA polymerase, Y-family, little finger domain"/>
    <property type="match status" value="1"/>
</dbReference>
<dbReference type="GO" id="GO:0003684">
    <property type="term" value="F:damaged DNA binding"/>
    <property type="evidence" value="ECO:0007669"/>
    <property type="project" value="InterPro"/>
</dbReference>
<feature type="binding site" evidence="4">
    <location>
        <position position="108"/>
    </location>
    <ligand>
        <name>Mg(2+)</name>
        <dbReference type="ChEBI" id="CHEBI:18420"/>
    </ligand>
</feature>
<name>A0A3D9USD8_9MICO</name>
<dbReference type="InterPro" id="IPR017961">
    <property type="entry name" value="DNA_pol_Y-fam_little_finger"/>
</dbReference>
<comment type="catalytic activity">
    <reaction evidence="3 4">
        <text>DNA(n) + a 2'-deoxyribonucleoside 5'-triphosphate = DNA(n+1) + diphosphate</text>
        <dbReference type="Rhea" id="RHEA:22508"/>
        <dbReference type="Rhea" id="RHEA-COMP:17339"/>
        <dbReference type="Rhea" id="RHEA-COMP:17340"/>
        <dbReference type="ChEBI" id="CHEBI:33019"/>
        <dbReference type="ChEBI" id="CHEBI:61560"/>
        <dbReference type="ChEBI" id="CHEBI:173112"/>
        <dbReference type="EC" id="2.7.7.7"/>
    </reaction>
</comment>
<dbReference type="CDD" id="cd03586">
    <property type="entry name" value="PolY_Pol_IV_kappa"/>
    <property type="match status" value="1"/>
</dbReference>
<dbReference type="GO" id="GO:0006261">
    <property type="term" value="P:DNA-templated DNA replication"/>
    <property type="evidence" value="ECO:0007669"/>
    <property type="project" value="UniProtKB-UniRule"/>
</dbReference>
<dbReference type="Pfam" id="PF11798">
    <property type="entry name" value="IMS_HHH"/>
    <property type="match status" value="1"/>
</dbReference>
<dbReference type="AlphaFoldDB" id="A0A3D9USD8"/>
<keyword evidence="4" id="KW-0515">Mutator protein</keyword>
<comment type="caution">
    <text evidence="7">The sequence shown here is derived from an EMBL/GenBank/DDBJ whole genome shotgun (WGS) entry which is preliminary data.</text>
</comment>
<keyword evidence="4" id="KW-0548">Nucleotidyltransferase</keyword>
<dbReference type="GO" id="GO:0042276">
    <property type="term" value="P:error-prone translesion synthesis"/>
    <property type="evidence" value="ECO:0007669"/>
    <property type="project" value="TreeGrafter"/>
</dbReference>
<dbReference type="InterPro" id="IPR043502">
    <property type="entry name" value="DNA/RNA_pol_sf"/>
</dbReference>
<dbReference type="GO" id="GO:0000287">
    <property type="term" value="F:magnesium ion binding"/>
    <property type="evidence" value="ECO:0007669"/>
    <property type="project" value="UniProtKB-UniRule"/>
</dbReference>
<comment type="subunit">
    <text evidence="4">Monomer.</text>
</comment>
<keyword evidence="4" id="KW-0963">Cytoplasm</keyword>
<evidence type="ECO:0000256" key="5">
    <source>
        <dbReference type="SAM" id="MobiDB-lite"/>
    </source>
</evidence>
<evidence type="ECO:0000256" key="2">
    <source>
        <dbReference type="ARBA" id="ARBA00025589"/>
    </source>
</evidence>
<dbReference type="InterPro" id="IPR024728">
    <property type="entry name" value="PolY_HhH_motif"/>
</dbReference>
<dbReference type="GO" id="GO:0003887">
    <property type="term" value="F:DNA-directed DNA polymerase activity"/>
    <property type="evidence" value="ECO:0007669"/>
    <property type="project" value="UniProtKB-UniRule"/>
</dbReference>
<keyword evidence="4" id="KW-0479">Metal-binding</keyword>
<keyword evidence="4" id="KW-0227">DNA damage</keyword>
<dbReference type="GO" id="GO:0005829">
    <property type="term" value="C:cytosol"/>
    <property type="evidence" value="ECO:0007669"/>
    <property type="project" value="TreeGrafter"/>
</dbReference>
<gene>
    <name evidence="4" type="primary">dinB</name>
    <name evidence="7" type="ORF">DFJ65_2480</name>
</gene>
<dbReference type="RefSeq" id="WP_115923251.1">
    <property type="nucleotide sequence ID" value="NZ_QTUA01000001.1"/>
</dbReference>
<dbReference type="InterPro" id="IPR001126">
    <property type="entry name" value="UmuC"/>
</dbReference>
<dbReference type="GO" id="GO:0006281">
    <property type="term" value="P:DNA repair"/>
    <property type="evidence" value="ECO:0007669"/>
    <property type="project" value="UniProtKB-UniRule"/>
</dbReference>
<dbReference type="Gene3D" id="3.40.1170.60">
    <property type="match status" value="1"/>
</dbReference>
<dbReference type="HAMAP" id="MF_01113">
    <property type="entry name" value="DNApol_IV"/>
    <property type="match status" value="1"/>
</dbReference>
<feature type="active site" evidence="4">
    <location>
        <position position="109"/>
    </location>
</feature>
<keyword evidence="4" id="KW-0239">DNA-directed DNA polymerase</keyword>
<comment type="function">
    <text evidence="2 4">Poorly processive, error-prone DNA polymerase involved in untargeted mutagenesis. Copies undamaged DNA at stalled replication forks, which arise in vivo from mismatched or misaligned primer ends. These misaligned primers can be extended by PolIV. Exhibits no 3'-5' exonuclease (proofreading) activity. May be involved in translesional synthesis, in conjunction with the beta clamp from PolIII.</text>
</comment>
<reference evidence="7 8" key="1">
    <citation type="submission" date="2018-08" db="EMBL/GenBank/DDBJ databases">
        <title>Sequencing the genomes of 1000 actinobacteria strains.</title>
        <authorList>
            <person name="Klenk H.-P."/>
        </authorList>
    </citation>
    <scope>NUCLEOTIDE SEQUENCE [LARGE SCALE GENOMIC DNA]</scope>
    <source>
        <strain evidence="7 8">DSM 22967</strain>
    </source>
</reference>
<evidence type="ECO:0000256" key="1">
    <source>
        <dbReference type="ARBA" id="ARBA00010945"/>
    </source>
</evidence>
<evidence type="ECO:0000313" key="7">
    <source>
        <dbReference type="EMBL" id="REF31413.1"/>
    </source>
</evidence>
<dbReference type="SUPFAM" id="SSF56672">
    <property type="entry name" value="DNA/RNA polymerases"/>
    <property type="match status" value="1"/>
</dbReference>
<protein>
    <recommendedName>
        <fullName evidence="4">DNA polymerase IV</fullName>
        <shortName evidence="4">Pol IV</shortName>
        <ecNumber evidence="4">2.7.7.7</ecNumber>
    </recommendedName>
</protein>
<comment type="similarity">
    <text evidence="1 4">Belongs to the DNA polymerase type-Y family.</text>
</comment>
<dbReference type="Gene3D" id="3.30.70.270">
    <property type="match status" value="1"/>
</dbReference>
<sequence length="414" mass="45197">MFVPGSQSSPQGPMLHADLDSFYASVEQRDDPRLRGRPIAVGGGIIMAASYEARAYGVSSPMGERIARELCPDLLVVPMRPKAYQEASKAVFAIFHDLTPNVEGISVDEAFLDVGGLLRLTGTPEQVGALLRRRVREEVGLPISVGVARTKYLAKIASAVSKPDGLLVVPHDGEEQFLYPLPIERLWGVGKKTSQKLHARGIRTIGQLAEVEYRALSDTVGKASGRHLFALTHFQDPRPVERGKRRGSIGSQRAFGPGRRSDAELDQILVGIVDRVMRRVRDGGRPGATVTVRVRFGDYERVTRSRTLPRPTMATETVLRVSRELLLGLRPMIADRGITLLGLTIGGLDASGATQLMLPLDPHQSGVLDTALDEVREKFGSGSVRRGVLVGEPEGFEVPMLPDERPRDGERQRA</sequence>
<feature type="domain" description="UmuC" evidence="6">
    <location>
        <begin position="14"/>
        <end position="190"/>
    </location>
</feature>
<dbReference type="PANTHER" id="PTHR11076:SF33">
    <property type="entry name" value="DNA POLYMERASE KAPPA"/>
    <property type="match status" value="1"/>
</dbReference>
<accession>A0A3D9USD8</accession>
<dbReference type="Pfam" id="PF11799">
    <property type="entry name" value="IMS_C"/>
    <property type="match status" value="1"/>
</dbReference>
<feature type="site" description="Substrate discrimination" evidence="4">
    <location>
        <position position="23"/>
    </location>
</feature>
<dbReference type="Pfam" id="PF00817">
    <property type="entry name" value="IMS"/>
    <property type="match status" value="1"/>
</dbReference>
<keyword evidence="4" id="KW-0808">Transferase</keyword>
<dbReference type="EC" id="2.7.7.7" evidence="4"/>
<dbReference type="InterPro" id="IPR043128">
    <property type="entry name" value="Rev_trsase/Diguanyl_cyclase"/>
</dbReference>
<keyword evidence="4" id="KW-0238">DNA-binding</keyword>
<dbReference type="GO" id="GO:0009432">
    <property type="term" value="P:SOS response"/>
    <property type="evidence" value="ECO:0007669"/>
    <property type="project" value="TreeGrafter"/>
</dbReference>
<keyword evidence="4" id="KW-0235">DNA replication</keyword>
<dbReference type="OrthoDB" id="9808813at2"/>
<evidence type="ECO:0000256" key="4">
    <source>
        <dbReference type="HAMAP-Rule" id="MF_01113"/>
    </source>
</evidence>
<feature type="region of interest" description="Disordered" evidence="5">
    <location>
        <begin position="395"/>
        <end position="414"/>
    </location>
</feature>
<evidence type="ECO:0000313" key="8">
    <source>
        <dbReference type="Proteomes" id="UP000256253"/>
    </source>
</evidence>
<keyword evidence="4" id="KW-0460">Magnesium</keyword>
<dbReference type="NCBIfam" id="NF003015">
    <property type="entry name" value="PRK03858.1"/>
    <property type="match status" value="1"/>
</dbReference>